<dbReference type="eggNOG" id="ENOG5033A2M">
    <property type="taxonomic scope" value="Bacteria"/>
</dbReference>
<dbReference type="InterPro" id="IPR021321">
    <property type="entry name" value="DUF2922"/>
</dbReference>
<proteinExistence type="predicted"/>
<dbReference type="RefSeq" id="WP_006317290.1">
    <property type="nucleotide sequence ID" value="NZ_ARZA01000276.1"/>
</dbReference>
<reference evidence="1 2" key="1">
    <citation type="journal article" date="2015" name="Geomicrobiol. J.">
        <title>Caldisalinibacter kiritimatiensis gen. nov., sp. nov., a moderately thermohalophilic thiosulfate-reducing bacterium from a hypersaline microbial mat.</title>
        <authorList>
            <person name="Ben Hania W."/>
            <person name="Joseph M."/>
            <person name="Fiebig A."/>
            <person name="Bunk B."/>
            <person name="Klenk H.-P."/>
            <person name="Fardeau M.-L."/>
            <person name="Spring S."/>
        </authorList>
    </citation>
    <scope>NUCLEOTIDE SEQUENCE [LARGE SCALE GENOMIC DNA]</scope>
    <source>
        <strain evidence="1 2">L21-TH-D2</strain>
    </source>
</reference>
<organism evidence="1 2">
    <name type="scientific">Caldisalinibacter kiritimatiensis</name>
    <dbReference type="NCBI Taxonomy" id="1304284"/>
    <lineage>
        <taxon>Bacteria</taxon>
        <taxon>Bacillati</taxon>
        <taxon>Bacillota</taxon>
        <taxon>Tissierellia</taxon>
        <taxon>Tissierellales</taxon>
        <taxon>Thermohalobacteraceae</taxon>
        <taxon>Caldisalinibacter</taxon>
    </lineage>
</organism>
<dbReference type="EMBL" id="ARZA01000276">
    <property type="protein sequence ID" value="EOC99402.1"/>
    <property type="molecule type" value="Genomic_DNA"/>
</dbReference>
<gene>
    <name evidence="1" type="ORF">L21TH_2583</name>
</gene>
<dbReference type="STRING" id="1304284.L21TH_2583"/>
<dbReference type="OrthoDB" id="9795264at2"/>
<evidence type="ECO:0000313" key="1">
    <source>
        <dbReference type="EMBL" id="EOC99402.1"/>
    </source>
</evidence>
<comment type="caution">
    <text evidence="1">The sequence shown here is derived from an EMBL/GenBank/DDBJ whole genome shotgun (WGS) entry which is preliminary data.</text>
</comment>
<dbReference type="Proteomes" id="UP000013378">
    <property type="component" value="Unassembled WGS sequence"/>
</dbReference>
<evidence type="ECO:0000313" key="2">
    <source>
        <dbReference type="Proteomes" id="UP000013378"/>
    </source>
</evidence>
<evidence type="ECO:0008006" key="3">
    <source>
        <dbReference type="Google" id="ProtNLM"/>
    </source>
</evidence>
<protein>
    <recommendedName>
        <fullName evidence="3">DUF2922 domain-containing protein</fullName>
    </recommendedName>
</protein>
<accession>R1AQK0</accession>
<dbReference type="Pfam" id="PF11148">
    <property type="entry name" value="DUF2922"/>
    <property type="match status" value="1"/>
</dbReference>
<dbReference type="AlphaFoldDB" id="R1AQK0"/>
<sequence>MADKRLQLEFRNESDKKVRISVDSPRDDLTEAEVRTAMEDIIARNVFNSSGGDLVNIAGARIITTDVTELTL</sequence>
<name>R1AQK0_9FIRM</name>
<keyword evidence="2" id="KW-1185">Reference proteome</keyword>